<sequence length="208" mass="22314">MRSLDAAEISAIAARTVVARDFVVITVKDRLTGNSKPVGFWSDAGAFSCLVKNGRTGLVEAQAFVGGALVSIGDIPLTSDISVRTVEVVLSGIDASVIDATKTYDARNAPITIYRGYLNPDTLELVAPAKSRFIGFIDEAPVVTPAEGGASTVTLSCASHTRELTRKNPDVRSHESQILRKADDDFYHDTSVVADWELFWGKDKGRVG</sequence>
<keyword evidence="2" id="KW-1185">Reference proteome</keyword>
<proteinExistence type="predicted"/>
<evidence type="ECO:0000313" key="2">
    <source>
        <dbReference type="Proteomes" id="UP001549321"/>
    </source>
</evidence>
<reference evidence="1 2" key="1">
    <citation type="submission" date="2024-06" db="EMBL/GenBank/DDBJ databases">
        <title>Sorghum-associated microbial communities from plants grown in Nebraska, USA.</title>
        <authorList>
            <person name="Schachtman D."/>
        </authorList>
    </citation>
    <scope>NUCLEOTIDE SEQUENCE [LARGE SCALE GENOMIC DNA]</scope>
    <source>
        <strain evidence="1 2">3207</strain>
    </source>
</reference>
<name>A0ABV2R4E2_9HYPH</name>
<evidence type="ECO:0000313" key="1">
    <source>
        <dbReference type="EMBL" id="MET4636157.1"/>
    </source>
</evidence>
<dbReference type="RefSeq" id="WP_354553700.1">
    <property type="nucleotide sequence ID" value="NZ_JBEPSM010000004.1"/>
</dbReference>
<gene>
    <name evidence="1" type="ORF">ABIE08_004115</name>
</gene>
<accession>A0ABV2R4E2</accession>
<dbReference type="EMBL" id="JBEPSM010000004">
    <property type="protein sequence ID" value="MET4636157.1"/>
    <property type="molecule type" value="Genomic_DNA"/>
</dbReference>
<comment type="caution">
    <text evidence="1">The sequence shown here is derived from an EMBL/GenBank/DDBJ whole genome shotgun (WGS) entry which is preliminary data.</text>
</comment>
<dbReference type="Proteomes" id="UP001549321">
    <property type="component" value="Unassembled WGS sequence"/>
</dbReference>
<protein>
    <submittedName>
        <fullName evidence="1">Uncharacterized protein</fullName>
    </submittedName>
</protein>
<organism evidence="1 2">
    <name type="scientific">Kaistia defluvii</name>
    <dbReference type="NCBI Taxonomy" id="410841"/>
    <lineage>
        <taxon>Bacteria</taxon>
        <taxon>Pseudomonadati</taxon>
        <taxon>Pseudomonadota</taxon>
        <taxon>Alphaproteobacteria</taxon>
        <taxon>Hyphomicrobiales</taxon>
        <taxon>Kaistiaceae</taxon>
        <taxon>Kaistia</taxon>
    </lineage>
</organism>